<proteinExistence type="predicted"/>
<dbReference type="Proteomes" id="UP000266188">
    <property type="component" value="Unassembled WGS sequence"/>
</dbReference>
<dbReference type="AlphaFoldDB" id="A0A3A2ZGL1"/>
<feature type="non-terminal residue" evidence="2">
    <location>
        <position position="76"/>
    </location>
</feature>
<keyword evidence="3" id="KW-1185">Reference proteome</keyword>
<sequence>KLSAETSSAETSSAEEEKPSASLLGKTHSSRLNPKYFGRHDEPKAVKDETKDDNVPSTREVRKNKRLRPLKPEERT</sequence>
<feature type="non-terminal residue" evidence="2">
    <location>
        <position position="1"/>
    </location>
</feature>
<evidence type="ECO:0000313" key="3">
    <source>
        <dbReference type="Proteomes" id="UP000266188"/>
    </source>
</evidence>
<evidence type="ECO:0000313" key="2">
    <source>
        <dbReference type="EMBL" id="RJE16411.1"/>
    </source>
</evidence>
<evidence type="ECO:0000256" key="1">
    <source>
        <dbReference type="SAM" id="MobiDB-lite"/>
    </source>
</evidence>
<feature type="compositionally biased region" description="Low complexity" evidence="1">
    <location>
        <begin position="1"/>
        <end position="12"/>
    </location>
</feature>
<comment type="caution">
    <text evidence="2">The sequence shown here is derived from an EMBL/GenBank/DDBJ whole genome shotgun (WGS) entry which is preliminary data.</text>
</comment>
<organism evidence="2 3">
    <name type="scientific">Aspergillus sclerotialis</name>
    <dbReference type="NCBI Taxonomy" id="2070753"/>
    <lineage>
        <taxon>Eukaryota</taxon>
        <taxon>Fungi</taxon>
        <taxon>Dikarya</taxon>
        <taxon>Ascomycota</taxon>
        <taxon>Pezizomycotina</taxon>
        <taxon>Eurotiomycetes</taxon>
        <taxon>Eurotiomycetidae</taxon>
        <taxon>Eurotiales</taxon>
        <taxon>Aspergillaceae</taxon>
        <taxon>Aspergillus</taxon>
        <taxon>Aspergillus subgen. Polypaecilum</taxon>
    </lineage>
</organism>
<feature type="compositionally biased region" description="Basic and acidic residues" evidence="1">
    <location>
        <begin position="38"/>
        <end position="54"/>
    </location>
</feature>
<name>A0A3A2ZGL1_9EURO</name>
<feature type="region of interest" description="Disordered" evidence="1">
    <location>
        <begin position="1"/>
        <end position="76"/>
    </location>
</feature>
<dbReference type="EMBL" id="MVGC01005470">
    <property type="protein sequence ID" value="RJE16411.1"/>
    <property type="molecule type" value="Genomic_DNA"/>
</dbReference>
<gene>
    <name evidence="2" type="ORF">PHISCL_11252</name>
</gene>
<reference evidence="3" key="1">
    <citation type="submission" date="2017-02" db="EMBL/GenBank/DDBJ databases">
        <authorList>
            <person name="Tafer H."/>
            <person name="Lopandic K."/>
        </authorList>
    </citation>
    <scope>NUCLEOTIDE SEQUENCE [LARGE SCALE GENOMIC DNA]</scope>
    <source>
        <strain evidence="3">CBS 366.77</strain>
    </source>
</reference>
<protein>
    <submittedName>
        <fullName evidence="2">Uncharacterized protein</fullName>
    </submittedName>
</protein>
<accession>A0A3A2ZGL1</accession>